<accession>A0A392VIZ6</accession>
<feature type="non-terminal residue" evidence="2">
    <location>
        <position position="56"/>
    </location>
</feature>
<protein>
    <submittedName>
        <fullName evidence="2">Uncharacterized protein</fullName>
    </submittedName>
</protein>
<comment type="caution">
    <text evidence="2">The sequence shown here is derived from an EMBL/GenBank/DDBJ whole genome shotgun (WGS) entry which is preliminary data.</text>
</comment>
<dbReference type="AlphaFoldDB" id="A0A392VIZ6"/>
<feature type="region of interest" description="Disordered" evidence="1">
    <location>
        <begin position="1"/>
        <end position="56"/>
    </location>
</feature>
<name>A0A392VIZ6_9FABA</name>
<sequence length="56" mass="6040">MRLLKTLELGMSTGRGMSGGSFPVPRPKVPAGEFLPSSPSPRGNICPHPHPYRSPR</sequence>
<reference evidence="2 3" key="1">
    <citation type="journal article" date="2018" name="Front. Plant Sci.">
        <title>Red Clover (Trifolium pratense) and Zigzag Clover (T. medium) - A Picture of Genomic Similarities and Differences.</title>
        <authorList>
            <person name="Dluhosova J."/>
            <person name="Istvanek J."/>
            <person name="Nedelnik J."/>
            <person name="Repkova J."/>
        </authorList>
    </citation>
    <scope>NUCLEOTIDE SEQUENCE [LARGE SCALE GENOMIC DNA]</scope>
    <source>
        <strain evidence="3">cv. 10/8</strain>
        <tissue evidence="2">Leaf</tissue>
    </source>
</reference>
<evidence type="ECO:0000256" key="1">
    <source>
        <dbReference type="SAM" id="MobiDB-lite"/>
    </source>
</evidence>
<proteinExistence type="predicted"/>
<evidence type="ECO:0000313" key="2">
    <source>
        <dbReference type="EMBL" id="MCI88346.1"/>
    </source>
</evidence>
<keyword evidence="3" id="KW-1185">Reference proteome</keyword>
<dbReference type="Proteomes" id="UP000265520">
    <property type="component" value="Unassembled WGS sequence"/>
</dbReference>
<dbReference type="EMBL" id="LXQA011190544">
    <property type="protein sequence ID" value="MCI88346.1"/>
    <property type="molecule type" value="Genomic_DNA"/>
</dbReference>
<evidence type="ECO:0000313" key="3">
    <source>
        <dbReference type="Proteomes" id="UP000265520"/>
    </source>
</evidence>
<organism evidence="2 3">
    <name type="scientific">Trifolium medium</name>
    <dbReference type="NCBI Taxonomy" id="97028"/>
    <lineage>
        <taxon>Eukaryota</taxon>
        <taxon>Viridiplantae</taxon>
        <taxon>Streptophyta</taxon>
        <taxon>Embryophyta</taxon>
        <taxon>Tracheophyta</taxon>
        <taxon>Spermatophyta</taxon>
        <taxon>Magnoliopsida</taxon>
        <taxon>eudicotyledons</taxon>
        <taxon>Gunneridae</taxon>
        <taxon>Pentapetalae</taxon>
        <taxon>rosids</taxon>
        <taxon>fabids</taxon>
        <taxon>Fabales</taxon>
        <taxon>Fabaceae</taxon>
        <taxon>Papilionoideae</taxon>
        <taxon>50 kb inversion clade</taxon>
        <taxon>NPAAA clade</taxon>
        <taxon>Hologalegina</taxon>
        <taxon>IRL clade</taxon>
        <taxon>Trifolieae</taxon>
        <taxon>Trifolium</taxon>
    </lineage>
</organism>